<evidence type="ECO:0000256" key="2">
    <source>
        <dbReference type="PROSITE-ProRule" id="PRU00335"/>
    </source>
</evidence>
<evidence type="ECO:0000313" key="4">
    <source>
        <dbReference type="EMBL" id="HJF33119.1"/>
    </source>
</evidence>
<evidence type="ECO:0000313" key="5">
    <source>
        <dbReference type="Proteomes" id="UP000698173"/>
    </source>
</evidence>
<dbReference type="PANTHER" id="PTHR43479:SF7">
    <property type="entry name" value="TETR-FAMILY TRANSCRIPTIONAL REGULATOR"/>
    <property type="match status" value="1"/>
</dbReference>
<dbReference type="AlphaFoldDB" id="A0A921KFF4"/>
<accession>A0A921KFF4</accession>
<dbReference type="Pfam" id="PF00440">
    <property type="entry name" value="TetR_N"/>
    <property type="match status" value="1"/>
</dbReference>
<evidence type="ECO:0000259" key="3">
    <source>
        <dbReference type="PROSITE" id="PS50977"/>
    </source>
</evidence>
<protein>
    <submittedName>
        <fullName evidence="4">TetR family transcriptional regulator C-terminal domain-containing protein</fullName>
    </submittedName>
</protein>
<dbReference type="InterPro" id="IPR009057">
    <property type="entry name" value="Homeodomain-like_sf"/>
</dbReference>
<reference evidence="4" key="2">
    <citation type="submission" date="2021-09" db="EMBL/GenBank/DDBJ databases">
        <authorList>
            <person name="Gilroy R."/>
        </authorList>
    </citation>
    <scope>NUCLEOTIDE SEQUENCE</scope>
    <source>
        <strain evidence="4">CHK171-7178</strain>
    </source>
</reference>
<dbReference type="PANTHER" id="PTHR43479">
    <property type="entry name" value="ACREF/ENVCD OPERON REPRESSOR-RELATED"/>
    <property type="match status" value="1"/>
</dbReference>
<dbReference type="Proteomes" id="UP000698173">
    <property type="component" value="Unassembled WGS sequence"/>
</dbReference>
<gene>
    <name evidence="4" type="ORF">K8V56_15265</name>
</gene>
<name>A0A921KFF4_SPOPS</name>
<feature type="domain" description="HTH tetR-type" evidence="3">
    <location>
        <begin position="13"/>
        <end position="73"/>
    </location>
</feature>
<dbReference type="SUPFAM" id="SSF46689">
    <property type="entry name" value="Homeodomain-like"/>
    <property type="match status" value="1"/>
</dbReference>
<organism evidence="4 5">
    <name type="scientific">Sporosarcina psychrophila</name>
    <name type="common">Bacillus psychrophilus</name>
    <dbReference type="NCBI Taxonomy" id="1476"/>
    <lineage>
        <taxon>Bacteria</taxon>
        <taxon>Bacillati</taxon>
        <taxon>Bacillota</taxon>
        <taxon>Bacilli</taxon>
        <taxon>Bacillales</taxon>
        <taxon>Caryophanaceae</taxon>
        <taxon>Sporosarcina</taxon>
    </lineage>
</organism>
<dbReference type="GO" id="GO:0003677">
    <property type="term" value="F:DNA binding"/>
    <property type="evidence" value="ECO:0007669"/>
    <property type="project" value="UniProtKB-UniRule"/>
</dbReference>
<feature type="DNA-binding region" description="H-T-H motif" evidence="2">
    <location>
        <begin position="36"/>
        <end position="55"/>
    </location>
</feature>
<proteinExistence type="predicted"/>
<sequence length="199" mass="22658">MSDPSPSVDRRIRKSKVALKDALLTLMQTKEFKHISITDIVQLADLNRGTFYKHYADKEELLEEIIDEVMKNLITSYRAPYESLTVFEVSKLTASAIKIFEHVATNANFYTLLGKSNILTGLQARVCNELSQLILQDISNRPLHTKTNSKMLANYQAYAIWGMITVWIDSEFLYPSDYMAEQLLAILHQSSFNDTGSRG</sequence>
<dbReference type="InterPro" id="IPR039532">
    <property type="entry name" value="TetR_C_Firmicutes"/>
</dbReference>
<comment type="caution">
    <text evidence="4">The sequence shown here is derived from an EMBL/GenBank/DDBJ whole genome shotgun (WGS) entry which is preliminary data.</text>
</comment>
<reference evidence="4" key="1">
    <citation type="journal article" date="2021" name="PeerJ">
        <title>Extensive microbial diversity within the chicken gut microbiome revealed by metagenomics and culture.</title>
        <authorList>
            <person name="Gilroy R."/>
            <person name="Ravi A."/>
            <person name="Getino M."/>
            <person name="Pursley I."/>
            <person name="Horton D.L."/>
            <person name="Alikhan N.F."/>
            <person name="Baker D."/>
            <person name="Gharbi K."/>
            <person name="Hall N."/>
            <person name="Watson M."/>
            <person name="Adriaenssens E.M."/>
            <person name="Foster-Nyarko E."/>
            <person name="Jarju S."/>
            <person name="Secka A."/>
            <person name="Antonio M."/>
            <person name="Oren A."/>
            <person name="Chaudhuri R.R."/>
            <person name="La Ragione R."/>
            <person name="Hildebrand F."/>
            <person name="Pallen M.J."/>
        </authorList>
    </citation>
    <scope>NUCLEOTIDE SEQUENCE</scope>
    <source>
        <strain evidence="4">CHK171-7178</strain>
    </source>
</reference>
<evidence type="ECO:0000256" key="1">
    <source>
        <dbReference type="ARBA" id="ARBA00023125"/>
    </source>
</evidence>
<dbReference type="InterPro" id="IPR001647">
    <property type="entry name" value="HTH_TetR"/>
</dbReference>
<dbReference type="PROSITE" id="PS50977">
    <property type="entry name" value="HTH_TETR_2"/>
    <property type="match status" value="1"/>
</dbReference>
<keyword evidence="1 2" id="KW-0238">DNA-binding</keyword>
<dbReference type="Gene3D" id="1.10.357.10">
    <property type="entry name" value="Tetracycline Repressor, domain 2"/>
    <property type="match status" value="1"/>
</dbReference>
<dbReference type="Pfam" id="PF14278">
    <property type="entry name" value="TetR_C_8"/>
    <property type="match status" value="1"/>
</dbReference>
<dbReference type="InterPro" id="IPR050624">
    <property type="entry name" value="HTH-type_Tx_Regulator"/>
</dbReference>
<dbReference type="EMBL" id="DYWT01000244">
    <property type="protein sequence ID" value="HJF33119.1"/>
    <property type="molecule type" value="Genomic_DNA"/>
</dbReference>